<sequence>MKELQKEEITDELAEIILDKIHLAMTKENPYWQDTVMNEKEGGEELYLLQESSLKKVFRCSNKSLSQDAKEALLKKFNNLGALDLVEILKNTDLENQESNDFLLQKSSLLEENAIVVKIENEKGSYRNGFDLNGKSWKGKLFFDYGYIQKSNVDEIIGVFLGPEKNLKNYYLINQIDKEGNFDEHKLMLGFRNETNAKKAYLKHYPKNWNGLGSIVTLNEEEFQFFINKKDVQKEFINPKVEILKSKLFDLRLELNKKRENFSFFENLKNPISYKNQEESGIYQILKSIVLESCLNLEYIIKAKLGRPAAQLGDIRVWRDGKARIKTEKGWRIASNKHTEENKNENVKEIKKEASPKIENSHPSKLPFRNIRTIEQYTDKKDYDRNQIESLKVKIKDKGYDPSFPLSVDLQDGKWTVVAGHHRYEAVKELIEEGHLPEFFEVPVVGKSFASSNDRLIAQISENQRRNVLPTDEAKAYGKLIENGWDAKQISEELGIKLGEVNRRLALNNLSPELFSLLQKKDRSLPLGVAETIGMFSKDANDKPNQTIQIRAFKWFQENRSKYGSRAVSVLQGYIKELQSGEFENFDIDSVATNVQREALKTIGSREKAATNKKMLEMMLENITKNYQKILGDNVSSLSPETTKELAASIALFSDKGVGSSALLGKLGIIIQDLTQIQHSLQTKLKEIEDDSNISYLF</sequence>
<accession>A0A1T1DQM9</accession>
<organism evidence="2 3">
    <name type="scientific">Leptospira kirschneri serovar Pomona</name>
    <dbReference type="NCBI Taxonomy" id="561005"/>
    <lineage>
        <taxon>Bacteria</taxon>
        <taxon>Pseudomonadati</taxon>
        <taxon>Spirochaetota</taxon>
        <taxon>Spirochaetia</taxon>
        <taxon>Leptospirales</taxon>
        <taxon>Leptospiraceae</taxon>
        <taxon>Leptospira</taxon>
    </lineage>
</organism>
<dbReference type="SMART" id="SM00470">
    <property type="entry name" value="ParB"/>
    <property type="match status" value="1"/>
</dbReference>
<dbReference type="Gene3D" id="3.90.1530.10">
    <property type="entry name" value="Conserved hypothetical protein from pyrococcus furiosus pfu- 392566-001, ParB domain"/>
    <property type="match status" value="1"/>
</dbReference>
<dbReference type="AlphaFoldDB" id="A0A1T1DQM9"/>
<reference evidence="2 3" key="1">
    <citation type="submission" date="2017-02" db="EMBL/GenBank/DDBJ databases">
        <title>Comparative genomic analysis of Brazilian Leptospira kirschneri strains of different serogroups.</title>
        <authorList>
            <person name="Moreno L.Z."/>
            <person name="Miraglia F."/>
            <person name="Kremer F.S."/>
            <person name="Eslabao M.R."/>
            <person name="Lilenbaum W."/>
            <person name="Dellagostin O.A."/>
            <person name="Moreno A.M."/>
        </authorList>
    </citation>
    <scope>NUCLEOTIDE SEQUENCE [LARGE SCALE GENOMIC DNA]</scope>
    <source>
        <strain evidence="2 3">M110/06</strain>
    </source>
</reference>
<dbReference type="PANTHER" id="PTHR33375:SF1">
    <property type="entry name" value="CHROMOSOME-PARTITIONING PROTEIN PARB-RELATED"/>
    <property type="match status" value="1"/>
</dbReference>
<dbReference type="SUPFAM" id="SSF109709">
    <property type="entry name" value="KorB DNA-binding domain-like"/>
    <property type="match status" value="1"/>
</dbReference>
<comment type="caution">
    <text evidence="2">The sequence shown here is derived from an EMBL/GenBank/DDBJ whole genome shotgun (WGS) entry which is preliminary data.</text>
</comment>
<dbReference type="GO" id="GO:0007059">
    <property type="term" value="P:chromosome segregation"/>
    <property type="evidence" value="ECO:0007669"/>
    <property type="project" value="TreeGrafter"/>
</dbReference>
<dbReference type="InterPro" id="IPR050336">
    <property type="entry name" value="Chromosome_partition/occlusion"/>
</dbReference>
<feature type="domain" description="ParB-like N-terminal" evidence="1">
    <location>
        <begin position="364"/>
        <end position="464"/>
    </location>
</feature>
<dbReference type="Pfam" id="PF02195">
    <property type="entry name" value="ParB_N"/>
    <property type="match status" value="1"/>
</dbReference>
<dbReference type="Gene3D" id="1.10.10.730">
    <property type="entry name" value="KorB DNA-binding domain"/>
    <property type="match status" value="1"/>
</dbReference>
<evidence type="ECO:0000313" key="3">
    <source>
        <dbReference type="Proteomes" id="UP000191008"/>
    </source>
</evidence>
<dbReference type="InterPro" id="IPR041595">
    <property type="entry name" value="Inorganic_Pase"/>
</dbReference>
<proteinExistence type="predicted"/>
<evidence type="ECO:0000313" key="2">
    <source>
        <dbReference type="EMBL" id="OOV43030.1"/>
    </source>
</evidence>
<dbReference type="Proteomes" id="UP000191008">
    <property type="component" value="Unassembled WGS sequence"/>
</dbReference>
<dbReference type="InterPro" id="IPR036086">
    <property type="entry name" value="ParB/Sulfiredoxin_sf"/>
</dbReference>
<gene>
    <name evidence="2" type="ORF">B1J93_08605</name>
</gene>
<dbReference type="GO" id="GO:0005694">
    <property type="term" value="C:chromosome"/>
    <property type="evidence" value="ECO:0007669"/>
    <property type="project" value="TreeGrafter"/>
</dbReference>
<dbReference type="PANTHER" id="PTHR33375">
    <property type="entry name" value="CHROMOSOME-PARTITIONING PROTEIN PARB-RELATED"/>
    <property type="match status" value="1"/>
</dbReference>
<dbReference type="Pfam" id="PF18823">
    <property type="entry name" value="InPase"/>
    <property type="match status" value="1"/>
</dbReference>
<dbReference type="EMBL" id="MVIT01000061">
    <property type="protein sequence ID" value="OOV43030.1"/>
    <property type="molecule type" value="Genomic_DNA"/>
</dbReference>
<dbReference type="SUPFAM" id="SSF110849">
    <property type="entry name" value="ParB/Sulfiredoxin"/>
    <property type="match status" value="1"/>
</dbReference>
<protein>
    <submittedName>
        <fullName evidence="2">Chromosome partitioning protein ParB</fullName>
    </submittedName>
</protein>
<dbReference type="RefSeq" id="WP_082292962.1">
    <property type="nucleotide sequence ID" value="NZ_MVIT01000061.1"/>
</dbReference>
<dbReference type="InterPro" id="IPR003115">
    <property type="entry name" value="ParB_N"/>
</dbReference>
<dbReference type="InterPro" id="IPR042075">
    <property type="entry name" value="KorB_DNA-db"/>
</dbReference>
<evidence type="ECO:0000259" key="1">
    <source>
        <dbReference type="SMART" id="SM00470"/>
    </source>
</evidence>
<name>A0A1T1DQM9_9LEPT</name>